<dbReference type="AlphaFoldDB" id="A0A9P6JSB1"/>
<feature type="transmembrane region" description="Helical" evidence="2">
    <location>
        <begin position="160"/>
        <end position="182"/>
    </location>
</feature>
<sequence length="286" mass="31272">MSATPLDYRLPSTVKSIQQGWLISCQSSAVISGLLSVISLILLLFFEEKAGQLDNATISRALNILGYTSFLLNISACTTCFIILDRLGDVPFRAAQNKGDGPPDAKISLPSTGILREYGIGALWRWIVWHWLICFLCGFWAILAQILIFAWVQTSSQTKIVVTCIAAFCLLPCVAFILAPVINGLSNIKGREDLEASPGTPVLPLPHIGRPLSGIPHTPIAYQASFPQLRSPQGVAPPTPSLTSQRSQLQLQTTFSPPQSPADPYTPRDRKRTIRKSMGEKTFPRS</sequence>
<accession>A0A9P6JSB1</accession>
<feature type="transmembrane region" description="Helical" evidence="2">
    <location>
        <begin position="64"/>
        <end position="84"/>
    </location>
</feature>
<feature type="compositionally biased region" description="Low complexity" evidence="1">
    <location>
        <begin position="241"/>
        <end position="254"/>
    </location>
</feature>
<organism evidence="3 4">
    <name type="scientific">Crepidotus variabilis</name>
    <dbReference type="NCBI Taxonomy" id="179855"/>
    <lineage>
        <taxon>Eukaryota</taxon>
        <taxon>Fungi</taxon>
        <taxon>Dikarya</taxon>
        <taxon>Basidiomycota</taxon>
        <taxon>Agaricomycotina</taxon>
        <taxon>Agaricomycetes</taxon>
        <taxon>Agaricomycetidae</taxon>
        <taxon>Agaricales</taxon>
        <taxon>Agaricineae</taxon>
        <taxon>Crepidotaceae</taxon>
        <taxon>Crepidotus</taxon>
    </lineage>
</organism>
<dbReference type="Proteomes" id="UP000807306">
    <property type="component" value="Unassembled WGS sequence"/>
</dbReference>
<name>A0A9P6JSB1_9AGAR</name>
<comment type="caution">
    <text evidence="3">The sequence shown here is derived from an EMBL/GenBank/DDBJ whole genome shotgun (WGS) entry which is preliminary data.</text>
</comment>
<keyword evidence="2" id="KW-0472">Membrane</keyword>
<feature type="region of interest" description="Disordered" evidence="1">
    <location>
        <begin position="231"/>
        <end position="286"/>
    </location>
</feature>
<feature type="transmembrane region" description="Helical" evidence="2">
    <location>
        <begin position="21"/>
        <end position="44"/>
    </location>
</feature>
<gene>
    <name evidence="3" type="ORF">CPB83DRAFT_176153</name>
</gene>
<feature type="transmembrane region" description="Helical" evidence="2">
    <location>
        <begin position="126"/>
        <end position="148"/>
    </location>
</feature>
<reference evidence="3" key="1">
    <citation type="submission" date="2020-11" db="EMBL/GenBank/DDBJ databases">
        <authorList>
            <consortium name="DOE Joint Genome Institute"/>
            <person name="Ahrendt S."/>
            <person name="Riley R."/>
            <person name="Andreopoulos W."/>
            <person name="Labutti K."/>
            <person name="Pangilinan J."/>
            <person name="Ruiz-Duenas F.J."/>
            <person name="Barrasa J.M."/>
            <person name="Sanchez-Garcia M."/>
            <person name="Camarero S."/>
            <person name="Miyauchi S."/>
            <person name="Serrano A."/>
            <person name="Linde D."/>
            <person name="Babiker R."/>
            <person name="Drula E."/>
            <person name="Ayuso-Fernandez I."/>
            <person name="Pacheco R."/>
            <person name="Padilla G."/>
            <person name="Ferreira P."/>
            <person name="Barriuso J."/>
            <person name="Kellner H."/>
            <person name="Castanera R."/>
            <person name="Alfaro M."/>
            <person name="Ramirez L."/>
            <person name="Pisabarro A.G."/>
            <person name="Kuo A."/>
            <person name="Tritt A."/>
            <person name="Lipzen A."/>
            <person name="He G."/>
            <person name="Yan M."/>
            <person name="Ng V."/>
            <person name="Cullen D."/>
            <person name="Martin F."/>
            <person name="Rosso M.-N."/>
            <person name="Henrissat B."/>
            <person name="Hibbett D."/>
            <person name="Martinez A.T."/>
            <person name="Grigoriev I.V."/>
        </authorList>
    </citation>
    <scope>NUCLEOTIDE SEQUENCE</scope>
    <source>
        <strain evidence="3">CBS 506.95</strain>
    </source>
</reference>
<keyword evidence="2" id="KW-0812">Transmembrane</keyword>
<dbReference type="OrthoDB" id="3225366at2759"/>
<evidence type="ECO:0000313" key="4">
    <source>
        <dbReference type="Proteomes" id="UP000807306"/>
    </source>
</evidence>
<proteinExistence type="predicted"/>
<evidence type="ECO:0000256" key="1">
    <source>
        <dbReference type="SAM" id="MobiDB-lite"/>
    </source>
</evidence>
<dbReference type="EMBL" id="MU157840">
    <property type="protein sequence ID" value="KAF9530360.1"/>
    <property type="molecule type" value="Genomic_DNA"/>
</dbReference>
<protein>
    <submittedName>
        <fullName evidence="3">Uncharacterized protein</fullName>
    </submittedName>
</protein>
<keyword evidence="4" id="KW-1185">Reference proteome</keyword>
<evidence type="ECO:0000313" key="3">
    <source>
        <dbReference type="EMBL" id="KAF9530360.1"/>
    </source>
</evidence>
<evidence type="ECO:0000256" key="2">
    <source>
        <dbReference type="SAM" id="Phobius"/>
    </source>
</evidence>
<feature type="compositionally biased region" description="Basic and acidic residues" evidence="1">
    <location>
        <begin position="277"/>
        <end position="286"/>
    </location>
</feature>
<keyword evidence="2" id="KW-1133">Transmembrane helix</keyword>